<evidence type="ECO:0000256" key="1">
    <source>
        <dbReference type="SAM" id="SignalP"/>
    </source>
</evidence>
<dbReference type="RefSeq" id="WP_187658735.1">
    <property type="nucleotide sequence ID" value="NZ_JACSOD020000352.1"/>
</dbReference>
<comment type="caution">
    <text evidence="2">The sequence shown here is derived from an EMBL/GenBank/DDBJ whole genome shotgun (WGS) entry which is preliminary data.</text>
</comment>
<evidence type="ECO:0000313" key="3">
    <source>
        <dbReference type="Proteomes" id="UP000759529"/>
    </source>
</evidence>
<keyword evidence="1" id="KW-0732">Signal</keyword>
<sequence length="186" mass="20780">MKKSILLFGFFLFLSLNINAQENELAPFLAKTISGANLRVEPDENSEKKETLKVNSDLYVFSAEETNGYIKCIDIKTNKLGWVKSFAIKKIKDIPLSSSSGFQESGTSSSYDTEVEITNKSSSTISLIVGNNYFSLEPHSTTTEITENGVLYYTASAPGVIPSSGKYKFEQGHKYNWTFTIVTRRR</sequence>
<reference evidence="2 3" key="1">
    <citation type="submission" date="2021-02" db="EMBL/GenBank/DDBJ databases">
        <authorList>
            <person name="Jung H.S."/>
            <person name="Chun B.H."/>
            <person name="Jeon C.O."/>
        </authorList>
    </citation>
    <scope>NUCLEOTIDE SEQUENCE [LARGE SCALE GENOMIC DNA]</scope>
    <source>
        <strain evidence="2 3">LMG 25203</strain>
    </source>
</reference>
<feature type="chain" id="PRO_5046070631" description="SH3 domain-containing protein" evidence="1">
    <location>
        <begin position="21"/>
        <end position="186"/>
    </location>
</feature>
<dbReference type="Proteomes" id="UP000759529">
    <property type="component" value="Unassembled WGS sequence"/>
</dbReference>
<evidence type="ECO:0008006" key="4">
    <source>
        <dbReference type="Google" id="ProtNLM"/>
    </source>
</evidence>
<name>A0ABS2CSV3_9FLAO</name>
<organism evidence="2 3">
    <name type="scientific">Flavobacterium macrobrachii</name>
    <dbReference type="NCBI Taxonomy" id="591204"/>
    <lineage>
        <taxon>Bacteria</taxon>
        <taxon>Pseudomonadati</taxon>
        <taxon>Bacteroidota</taxon>
        <taxon>Flavobacteriia</taxon>
        <taxon>Flavobacteriales</taxon>
        <taxon>Flavobacteriaceae</taxon>
        <taxon>Flavobacterium</taxon>
    </lineage>
</organism>
<protein>
    <recommendedName>
        <fullName evidence="4">SH3 domain-containing protein</fullName>
    </recommendedName>
</protein>
<accession>A0ABS2CSV3</accession>
<keyword evidence="3" id="KW-1185">Reference proteome</keyword>
<feature type="signal peptide" evidence="1">
    <location>
        <begin position="1"/>
        <end position="20"/>
    </location>
</feature>
<gene>
    <name evidence="2" type="ORF">H9X54_001545</name>
</gene>
<evidence type="ECO:0000313" key="2">
    <source>
        <dbReference type="EMBL" id="MBM6497986.1"/>
    </source>
</evidence>
<dbReference type="EMBL" id="JACSOD020000352">
    <property type="protein sequence ID" value="MBM6497986.1"/>
    <property type="molecule type" value="Genomic_DNA"/>
</dbReference>
<proteinExistence type="predicted"/>